<evidence type="ECO:0000313" key="4">
    <source>
        <dbReference type="Proteomes" id="UP000182259"/>
    </source>
</evidence>
<keyword evidence="5" id="KW-1185">Reference proteome</keyword>
<feature type="region of interest" description="Disordered" evidence="1">
    <location>
        <begin position="26"/>
        <end position="60"/>
    </location>
</feature>
<dbReference type="Proteomes" id="UP000182259">
    <property type="component" value="Chromosome V"/>
</dbReference>
<sequence length="60" mass="6596">MNEGRRAPMVKSEYLAGMEIIKAQDATAKKDEGTSLGAGSGRGRDVKGQEMDRKWIGRKK</sequence>
<organism evidence="3 4">
    <name type="scientific">Sungouiella intermedia</name>
    <dbReference type="NCBI Taxonomy" id="45354"/>
    <lineage>
        <taxon>Eukaryota</taxon>
        <taxon>Fungi</taxon>
        <taxon>Dikarya</taxon>
        <taxon>Ascomycota</taxon>
        <taxon>Saccharomycotina</taxon>
        <taxon>Pichiomycetes</taxon>
        <taxon>Metschnikowiaceae</taxon>
        <taxon>Sungouiella</taxon>
    </lineage>
</organism>
<dbReference type="EMBL" id="LT635761">
    <property type="protein sequence ID" value="SGZ57075.1"/>
    <property type="molecule type" value="Genomic_DNA"/>
</dbReference>
<evidence type="ECO:0000313" key="5">
    <source>
        <dbReference type="Proteomes" id="UP000182334"/>
    </source>
</evidence>
<dbReference type="Proteomes" id="UP000182334">
    <property type="component" value="Chromosome VI"/>
</dbReference>
<accession>A0A1L0C172</accession>
<evidence type="ECO:0000313" key="3">
    <source>
        <dbReference type="EMBL" id="SGZ57345.1"/>
    </source>
</evidence>
<proteinExistence type="predicted"/>
<protein>
    <submittedName>
        <fullName evidence="3">CIC11C00000000755</fullName>
    </submittedName>
    <submittedName>
        <fullName evidence="2">CIC11C00000002839</fullName>
    </submittedName>
</protein>
<evidence type="ECO:0000256" key="1">
    <source>
        <dbReference type="SAM" id="MobiDB-lite"/>
    </source>
</evidence>
<dbReference type="EMBL" id="LT635768">
    <property type="protein sequence ID" value="SGZ57345.1"/>
    <property type="molecule type" value="Genomic_DNA"/>
</dbReference>
<evidence type="ECO:0000313" key="2">
    <source>
        <dbReference type="EMBL" id="SGZ57075.1"/>
    </source>
</evidence>
<gene>
    <name evidence="3" type="ORF">SAMEA4029009_CIC11G00000000755</name>
    <name evidence="2" type="ORF">SAMEA4029010_CIC11G00000002839</name>
</gene>
<feature type="compositionally biased region" description="Basic and acidic residues" evidence="1">
    <location>
        <begin position="42"/>
        <end position="60"/>
    </location>
</feature>
<dbReference type="AlphaFoldDB" id="A0A1L0C172"/>
<reference evidence="4 5" key="1">
    <citation type="submission" date="2016-10" db="EMBL/GenBank/DDBJ databases">
        <authorList>
            <person name="de Groot N.N."/>
        </authorList>
    </citation>
    <scope>NUCLEOTIDE SEQUENCE [LARGE SCALE GENOMIC DNA]</scope>
    <source>
        <strain evidence="2 5">CBS 141442</strain>
        <strain evidence="3 4">PYCC 4715</strain>
    </source>
</reference>
<name>A0A1L0C172_9ASCO</name>